<proteinExistence type="predicted"/>
<dbReference type="InterPro" id="IPR017441">
    <property type="entry name" value="Protein_kinase_ATP_BS"/>
</dbReference>
<feature type="domain" description="Protein kinase" evidence="15">
    <location>
        <begin position="221"/>
        <end position="615"/>
    </location>
</feature>
<accession>A0AAW0M071</accession>
<dbReference type="PANTHER" id="PTHR45631">
    <property type="entry name" value="OS07G0107800 PROTEIN-RELATED"/>
    <property type="match status" value="1"/>
</dbReference>
<keyword evidence="6" id="KW-0732">Signal</keyword>
<dbReference type="FunFam" id="1.10.510.10:FF:000146">
    <property type="entry name" value="LRR receptor-like serine/threonine-protein kinase IOS1"/>
    <property type="match status" value="1"/>
</dbReference>
<dbReference type="PROSITE" id="PS00108">
    <property type="entry name" value="PROTEIN_KINASE_ST"/>
    <property type="match status" value="1"/>
</dbReference>
<sequence length="615" mass="68607">MGLIRYEDDVYDRLWLSQSTLLNWVPINTSSVINTQDSNDSYQLPAQVLRTAVQPPSGHNALTYVSSYGTNNPCNGDKYYVCFHFAEIAKPTQGKKREFIIDVEGGNYTSEPITLEYLKPLSICPQNGQPFEGHFSFSINATMESGLPPSSMQLIAAIMYIKQTYTISRDNWQGDPCVPHQYSWSNLTCSSDDTPRIISLYLSSSKLTGKIATSISDLTALQYFNLRGNHLKGSVPEALIQKSRDGSLVLSLGENQDLFLSVPYKKKKKKELNVVLVATSIIILIILFIFCALAIHKRRRRETAKESNIKSKNRQYSYPEVVEITNSFQTIVGEGGFGKVYLGILKDETKVAIKLLSPSSKQGYKEFQAEALIYEYMANGNLQQHLSVTNMNVLTWNQRLHIALDASHGLEYLHNGCKPTIIHKDLKTSNILLNEKMQAKIADFGLSKAFAAENDSHVSSCPASTLGYLNPEFLTSGNFNKKTDIYSYGIVLFELITGRPAIIRGPEENTHIVDWVHPIIESGDIRNIIDPRLHGQFDINSAWKAVEIAVSCIAPVTIQMSDMSEVCAELKECLALEMAYGRGQRMVTGVNKTISNNQLIMTSLELESDIAALAR</sequence>
<dbReference type="EMBL" id="PKMF04000030">
    <property type="protein sequence ID" value="KAK7857065.1"/>
    <property type="molecule type" value="Genomic_DNA"/>
</dbReference>
<evidence type="ECO:0000256" key="10">
    <source>
        <dbReference type="ARBA" id="ARBA00022989"/>
    </source>
</evidence>
<feature type="transmembrane region" description="Helical" evidence="14">
    <location>
        <begin position="274"/>
        <end position="295"/>
    </location>
</feature>
<evidence type="ECO:0000256" key="9">
    <source>
        <dbReference type="ARBA" id="ARBA00022840"/>
    </source>
</evidence>
<evidence type="ECO:0000256" key="8">
    <source>
        <dbReference type="ARBA" id="ARBA00022777"/>
    </source>
</evidence>
<dbReference type="GO" id="GO:0016020">
    <property type="term" value="C:membrane"/>
    <property type="evidence" value="ECO:0007669"/>
    <property type="project" value="UniProtKB-SubCell"/>
</dbReference>
<evidence type="ECO:0000256" key="4">
    <source>
        <dbReference type="ARBA" id="ARBA00022679"/>
    </source>
</evidence>
<evidence type="ECO:0000256" key="14">
    <source>
        <dbReference type="SAM" id="Phobius"/>
    </source>
</evidence>
<dbReference type="SUPFAM" id="SSF56112">
    <property type="entry name" value="Protein kinase-like (PK-like)"/>
    <property type="match status" value="1"/>
</dbReference>
<evidence type="ECO:0000256" key="1">
    <source>
        <dbReference type="ARBA" id="ARBA00004167"/>
    </source>
</evidence>
<reference evidence="16" key="2">
    <citation type="journal article" date="2018" name="Sci. Data">
        <title>The draft genome sequence of cork oak.</title>
        <authorList>
            <person name="Ramos A.M."/>
            <person name="Usie A."/>
            <person name="Barbosa P."/>
            <person name="Barros P.M."/>
            <person name="Capote T."/>
            <person name="Chaves I."/>
            <person name="Simoes F."/>
            <person name="Abreu I."/>
            <person name="Carrasquinho I."/>
            <person name="Faro C."/>
            <person name="Guimaraes J.B."/>
            <person name="Mendonca D."/>
            <person name="Nobrega F."/>
            <person name="Rodrigues L."/>
            <person name="Saibo N.J.M."/>
            <person name="Varela M.C."/>
            <person name="Egas C."/>
            <person name="Matos J."/>
            <person name="Miguel C.M."/>
            <person name="Oliveira M.M."/>
            <person name="Ricardo C.P."/>
            <person name="Goncalves S."/>
        </authorList>
    </citation>
    <scope>NUCLEOTIDE SEQUENCE [LARGE SCALE GENOMIC DNA]</scope>
    <source>
        <strain evidence="16">HL8</strain>
    </source>
</reference>
<keyword evidence="8 16" id="KW-0418">Kinase</keyword>
<dbReference type="Gene3D" id="1.10.510.10">
    <property type="entry name" value="Transferase(Phosphotransferase) domain 1"/>
    <property type="match status" value="2"/>
</dbReference>
<dbReference type="PROSITE" id="PS00107">
    <property type="entry name" value="PROTEIN_KINASE_ATP"/>
    <property type="match status" value="1"/>
</dbReference>
<keyword evidence="2" id="KW-0723">Serine/threonine-protein kinase</keyword>
<dbReference type="PROSITE" id="PS50011">
    <property type="entry name" value="PROTEIN_KINASE_DOM"/>
    <property type="match status" value="1"/>
</dbReference>
<evidence type="ECO:0000256" key="12">
    <source>
        <dbReference type="ARBA" id="ARBA00023170"/>
    </source>
</evidence>
<keyword evidence="10 14" id="KW-1133">Transmembrane helix</keyword>
<keyword evidence="4" id="KW-0808">Transferase</keyword>
<reference evidence="16" key="1">
    <citation type="submission" date="2017-12" db="EMBL/GenBank/DDBJ databases">
        <authorList>
            <person name="Barbosa P."/>
            <person name="Usie A."/>
            <person name="Ramos A.M."/>
        </authorList>
    </citation>
    <scope>NUCLEOTIDE SEQUENCE</scope>
    <source>
        <strain evidence="16">HL8</strain>
        <tissue evidence="16">Leaves</tissue>
    </source>
</reference>
<name>A0AAW0M071_QUESU</name>
<dbReference type="SUPFAM" id="SSF52058">
    <property type="entry name" value="L domain-like"/>
    <property type="match status" value="1"/>
</dbReference>
<keyword evidence="3" id="KW-0597">Phosphoprotein</keyword>
<reference evidence="16" key="3">
    <citation type="submission" date="2023-07" db="EMBL/GenBank/DDBJ databases">
        <title>An improved reference 1 genome and first organelle genomes of Quercus suber.</title>
        <authorList>
            <consortium name="Genosuber Consortium"/>
            <person name="Usie A."/>
            <person name="Serra O."/>
            <person name="Barros P."/>
        </authorList>
    </citation>
    <scope>NUCLEOTIDE SEQUENCE</scope>
    <source>
        <strain evidence="16">HL8</strain>
        <tissue evidence="16">Leaves</tissue>
    </source>
</reference>
<dbReference type="SMART" id="SM00220">
    <property type="entry name" value="S_TKc"/>
    <property type="match status" value="1"/>
</dbReference>
<comment type="caution">
    <text evidence="16">The sequence shown here is derived from an EMBL/GenBank/DDBJ whole genome shotgun (WGS) entry which is preliminary data.</text>
</comment>
<keyword evidence="9 13" id="KW-0067">ATP-binding</keyword>
<dbReference type="PANTHER" id="PTHR45631:SF212">
    <property type="entry name" value="PROTEIN KINASE DOMAIN-CONTAINING PROTEIN"/>
    <property type="match status" value="1"/>
</dbReference>
<dbReference type="Pfam" id="PF12819">
    <property type="entry name" value="Malectin_like"/>
    <property type="match status" value="1"/>
</dbReference>
<keyword evidence="7 13" id="KW-0547">Nucleotide-binding</keyword>
<dbReference type="GO" id="GO:0004674">
    <property type="term" value="F:protein serine/threonine kinase activity"/>
    <property type="evidence" value="ECO:0007669"/>
    <property type="project" value="UniProtKB-KW"/>
</dbReference>
<evidence type="ECO:0000256" key="5">
    <source>
        <dbReference type="ARBA" id="ARBA00022692"/>
    </source>
</evidence>
<evidence type="ECO:0000256" key="11">
    <source>
        <dbReference type="ARBA" id="ARBA00023136"/>
    </source>
</evidence>
<evidence type="ECO:0000256" key="6">
    <source>
        <dbReference type="ARBA" id="ARBA00022729"/>
    </source>
</evidence>
<dbReference type="Pfam" id="PF07714">
    <property type="entry name" value="PK_Tyr_Ser-Thr"/>
    <property type="match status" value="1"/>
</dbReference>
<keyword evidence="11 14" id="KW-0472">Membrane</keyword>
<dbReference type="InterPro" id="IPR001245">
    <property type="entry name" value="Ser-Thr/Tyr_kinase_cat_dom"/>
</dbReference>
<gene>
    <name evidence="16" type="primary">IOS1_5</name>
    <name evidence="16" type="ORF">CFP56_019776</name>
</gene>
<keyword evidence="5 14" id="KW-0812">Transmembrane</keyword>
<dbReference type="AlphaFoldDB" id="A0AAW0M071"/>
<dbReference type="InterPro" id="IPR000719">
    <property type="entry name" value="Prot_kinase_dom"/>
</dbReference>
<dbReference type="Gene3D" id="3.80.10.10">
    <property type="entry name" value="Ribonuclease Inhibitor"/>
    <property type="match status" value="1"/>
</dbReference>
<evidence type="ECO:0000256" key="2">
    <source>
        <dbReference type="ARBA" id="ARBA00022527"/>
    </source>
</evidence>
<evidence type="ECO:0000256" key="3">
    <source>
        <dbReference type="ARBA" id="ARBA00022553"/>
    </source>
</evidence>
<dbReference type="InterPro" id="IPR011009">
    <property type="entry name" value="Kinase-like_dom_sf"/>
</dbReference>
<feature type="binding site" evidence="13">
    <location>
        <position position="354"/>
    </location>
    <ligand>
        <name>ATP</name>
        <dbReference type="ChEBI" id="CHEBI:30616"/>
    </ligand>
</feature>
<protein>
    <submittedName>
        <fullName evidence="16">Lrr receptor-like serine/threonine-protein kinase ios1</fullName>
    </submittedName>
</protein>
<dbReference type="InterPro" id="IPR032675">
    <property type="entry name" value="LRR_dom_sf"/>
</dbReference>
<dbReference type="InterPro" id="IPR024788">
    <property type="entry name" value="Malectin-like_Carb-bd_dom"/>
</dbReference>
<dbReference type="GO" id="GO:0005524">
    <property type="term" value="F:ATP binding"/>
    <property type="evidence" value="ECO:0007669"/>
    <property type="project" value="UniProtKB-UniRule"/>
</dbReference>
<evidence type="ECO:0000256" key="7">
    <source>
        <dbReference type="ARBA" id="ARBA00022741"/>
    </source>
</evidence>
<evidence type="ECO:0000313" key="16">
    <source>
        <dbReference type="EMBL" id="KAK7857065.1"/>
    </source>
</evidence>
<dbReference type="InterPro" id="IPR008271">
    <property type="entry name" value="Ser/Thr_kinase_AS"/>
</dbReference>
<comment type="subcellular location">
    <subcellularLocation>
        <location evidence="1">Membrane</location>
        <topology evidence="1">Single-pass membrane protein</topology>
    </subcellularLocation>
</comment>
<evidence type="ECO:0000259" key="15">
    <source>
        <dbReference type="PROSITE" id="PS50011"/>
    </source>
</evidence>
<evidence type="ECO:0000256" key="13">
    <source>
        <dbReference type="PROSITE-ProRule" id="PRU10141"/>
    </source>
</evidence>
<keyword evidence="12 16" id="KW-0675">Receptor</keyword>
<organism evidence="16">
    <name type="scientific">Quercus suber</name>
    <name type="common">Cork oak</name>
    <dbReference type="NCBI Taxonomy" id="58331"/>
    <lineage>
        <taxon>Eukaryota</taxon>
        <taxon>Viridiplantae</taxon>
        <taxon>Streptophyta</taxon>
        <taxon>Embryophyta</taxon>
        <taxon>Tracheophyta</taxon>
        <taxon>Spermatophyta</taxon>
        <taxon>Magnoliopsida</taxon>
        <taxon>eudicotyledons</taxon>
        <taxon>Gunneridae</taxon>
        <taxon>Pentapetalae</taxon>
        <taxon>rosids</taxon>
        <taxon>fabids</taxon>
        <taxon>Fagales</taxon>
        <taxon>Fagaceae</taxon>
        <taxon>Quercus</taxon>
    </lineage>
</organism>